<protein>
    <submittedName>
        <fullName evidence="6">MFS transporter</fullName>
    </submittedName>
</protein>
<evidence type="ECO:0000259" key="5">
    <source>
        <dbReference type="PROSITE" id="PS50850"/>
    </source>
</evidence>
<feature type="transmembrane region" description="Helical" evidence="4">
    <location>
        <begin position="137"/>
        <end position="159"/>
    </location>
</feature>
<feature type="transmembrane region" description="Helical" evidence="4">
    <location>
        <begin position="363"/>
        <end position="380"/>
    </location>
</feature>
<dbReference type="PANTHER" id="PTHR23521">
    <property type="entry name" value="TRANSPORTER MFS SUPERFAMILY"/>
    <property type="match status" value="1"/>
</dbReference>
<feature type="transmembrane region" description="Helical" evidence="4">
    <location>
        <begin position="165"/>
        <end position="189"/>
    </location>
</feature>
<dbReference type="EMBL" id="QFPN01000005">
    <property type="protein sequence ID" value="PZQ15113.1"/>
    <property type="molecule type" value="Genomic_DNA"/>
</dbReference>
<feature type="transmembrane region" description="Helical" evidence="4">
    <location>
        <begin position="80"/>
        <end position="99"/>
    </location>
</feature>
<evidence type="ECO:0000256" key="2">
    <source>
        <dbReference type="ARBA" id="ARBA00022989"/>
    </source>
</evidence>
<dbReference type="GO" id="GO:0005886">
    <property type="term" value="C:plasma membrane"/>
    <property type="evidence" value="ECO:0007669"/>
    <property type="project" value="TreeGrafter"/>
</dbReference>
<keyword evidence="1 4" id="KW-0812">Transmembrane</keyword>
<dbReference type="CDD" id="cd17477">
    <property type="entry name" value="MFS_YcaD_like"/>
    <property type="match status" value="1"/>
</dbReference>
<evidence type="ECO:0000313" key="6">
    <source>
        <dbReference type="EMBL" id="PZQ15113.1"/>
    </source>
</evidence>
<dbReference type="PANTHER" id="PTHR23521:SF3">
    <property type="entry name" value="MFS TRANSPORTER"/>
    <property type="match status" value="1"/>
</dbReference>
<evidence type="ECO:0000256" key="1">
    <source>
        <dbReference type="ARBA" id="ARBA00022692"/>
    </source>
</evidence>
<dbReference type="Gene3D" id="1.20.1250.20">
    <property type="entry name" value="MFS general substrate transporter like domains"/>
    <property type="match status" value="2"/>
</dbReference>
<dbReference type="Proteomes" id="UP000249577">
    <property type="component" value="Unassembled WGS sequence"/>
</dbReference>
<dbReference type="SUPFAM" id="SSF103473">
    <property type="entry name" value="MFS general substrate transporter"/>
    <property type="match status" value="1"/>
</dbReference>
<proteinExistence type="predicted"/>
<dbReference type="InterPro" id="IPR047200">
    <property type="entry name" value="MFS_YcaD-like"/>
</dbReference>
<feature type="transmembrane region" description="Helical" evidence="4">
    <location>
        <begin position="273"/>
        <end position="290"/>
    </location>
</feature>
<keyword evidence="3 4" id="KW-0472">Membrane</keyword>
<sequence length="388" mass="39229">MTARSDYDSILAPGIVAAIACITTAGVSLALSVPLLAFAMEARGASGLFIGANTAMAGVAVLAATPLIPRAAALVGVRPLLFASLVLGALAMLGFALPWPLWTWFPLRFALGVSLGAMFVLSEFWITSLAPPRSRGLVMGAYVTALSLGFAAGPAILVATGTGGLLPYLVGSALFIVAMAPILLFGAGAPKIDKPEPGRGVLFFIRLAPAATLAGLTFGAIETGAFTFLPLYGVRTGLDADQAALIGSAVALGNVVSQIPLGLLSDRMDRRKLLILIAAGCALGAAAIPLTQGSVVAYFALAAVWGSVISGLYTVGLALLGERFSGVDLATANAAFVMMYALGMLVGPPVLGAGMDLWNPHGAPAVIALMLALYAAVAMLRGKAAPAP</sequence>
<accession>A0A2W5MCF8</accession>
<dbReference type="InterPro" id="IPR036259">
    <property type="entry name" value="MFS_trans_sf"/>
</dbReference>
<dbReference type="InterPro" id="IPR020846">
    <property type="entry name" value="MFS_dom"/>
</dbReference>
<evidence type="ECO:0000313" key="7">
    <source>
        <dbReference type="Proteomes" id="UP000249577"/>
    </source>
</evidence>
<gene>
    <name evidence="6" type="ORF">DI565_11440</name>
</gene>
<comment type="caution">
    <text evidence="6">The sequence shown here is derived from an EMBL/GenBank/DDBJ whole genome shotgun (WGS) entry which is preliminary data.</text>
</comment>
<feature type="domain" description="Major facilitator superfamily (MFS) profile" evidence="5">
    <location>
        <begin position="203"/>
        <end position="388"/>
    </location>
</feature>
<organism evidence="6 7">
    <name type="scientific">Ancylobacter novellus</name>
    <name type="common">Thiobacillus novellus</name>
    <dbReference type="NCBI Taxonomy" id="921"/>
    <lineage>
        <taxon>Bacteria</taxon>
        <taxon>Pseudomonadati</taxon>
        <taxon>Pseudomonadota</taxon>
        <taxon>Alphaproteobacteria</taxon>
        <taxon>Hyphomicrobiales</taxon>
        <taxon>Xanthobacteraceae</taxon>
        <taxon>Ancylobacter</taxon>
    </lineage>
</organism>
<feature type="transmembrane region" description="Helical" evidence="4">
    <location>
        <begin position="201"/>
        <end position="221"/>
    </location>
</feature>
<feature type="transmembrane region" description="Helical" evidence="4">
    <location>
        <begin position="241"/>
        <end position="261"/>
    </location>
</feature>
<dbReference type="GO" id="GO:0022857">
    <property type="term" value="F:transmembrane transporter activity"/>
    <property type="evidence" value="ECO:0007669"/>
    <property type="project" value="InterPro"/>
</dbReference>
<name>A0A2W5MCF8_ANCNO</name>
<evidence type="ECO:0000256" key="3">
    <source>
        <dbReference type="ARBA" id="ARBA00023136"/>
    </source>
</evidence>
<dbReference type="Pfam" id="PF07690">
    <property type="entry name" value="MFS_1"/>
    <property type="match status" value="1"/>
</dbReference>
<feature type="transmembrane region" description="Helical" evidence="4">
    <location>
        <begin position="12"/>
        <end position="39"/>
    </location>
</feature>
<feature type="transmembrane region" description="Helical" evidence="4">
    <location>
        <begin position="105"/>
        <end position="125"/>
    </location>
</feature>
<reference evidence="6 7" key="1">
    <citation type="submission" date="2017-08" db="EMBL/GenBank/DDBJ databases">
        <title>Infants hospitalized years apart are colonized by the same room-sourced microbial strains.</title>
        <authorList>
            <person name="Brooks B."/>
            <person name="Olm M.R."/>
            <person name="Firek B.A."/>
            <person name="Baker R."/>
            <person name="Thomas B.C."/>
            <person name="Morowitz M.J."/>
            <person name="Banfield J.F."/>
        </authorList>
    </citation>
    <scope>NUCLEOTIDE SEQUENCE [LARGE SCALE GENOMIC DNA]</scope>
    <source>
        <strain evidence="6">S2_005_003_R2_43</strain>
    </source>
</reference>
<dbReference type="InterPro" id="IPR011701">
    <property type="entry name" value="MFS"/>
</dbReference>
<evidence type="ECO:0000256" key="4">
    <source>
        <dbReference type="SAM" id="Phobius"/>
    </source>
</evidence>
<feature type="transmembrane region" description="Helical" evidence="4">
    <location>
        <begin position="332"/>
        <end position="351"/>
    </location>
</feature>
<feature type="transmembrane region" description="Helical" evidence="4">
    <location>
        <begin position="45"/>
        <end position="68"/>
    </location>
</feature>
<dbReference type="AlphaFoldDB" id="A0A2W5MCF8"/>
<dbReference type="PROSITE" id="PS51257">
    <property type="entry name" value="PROKAR_LIPOPROTEIN"/>
    <property type="match status" value="1"/>
</dbReference>
<dbReference type="PROSITE" id="PS50850">
    <property type="entry name" value="MFS"/>
    <property type="match status" value="1"/>
</dbReference>
<keyword evidence="2 4" id="KW-1133">Transmembrane helix</keyword>
<feature type="transmembrane region" description="Helical" evidence="4">
    <location>
        <begin position="296"/>
        <end position="320"/>
    </location>
</feature>